<evidence type="ECO:0000256" key="6">
    <source>
        <dbReference type="ARBA" id="ARBA00023004"/>
    </source>
</evidence>
<dbReference type="InterPro" id="IPR002403">
    <property type="entry name" value="Cyt_P450_E_grp-IV"/>
</dbReference>
<dbReference type="AlphaFoldDB" id="A0A6A5ZJ07"/>
<feature type="binding site" description="axial binding residue" evidence="8">
    <location>
        <position position="431"/>
    </location>
    <ligand>
        <name>heme</name>
        <dbReference type="ChEBI" id="CHEBI:30413"/>
    </ligand>
    <ligandPart>
        <name>Fe</name>
        <dbReference type="ChEBI" id="CHEBI:18248"/>
    </ligandPart>
</feature>
<gene>
    <name evidence="11" type="ORF">BDV96DRAFT_487681</name>
</gene>
<keyword evidence="12" id="KW-1185">Reference proteome</keyword>
<keyword evidence="4 8" id="KW-0479">Metal-binding</keyword>
<dbReference type="EMBL" id="ML977316">
    <property type="protein sequence ID" value="KAF2118823.1"/>
    <property type="molecule type" value="Genomic_DNA"/>
</dbReference>
<evidence type="ECO:0000256" key="10">
    <source>
        <dbReference type="SAM" id="SignalP"/>
    </source>
</evidence>
<keyword evidence="7 9" id="KW-0503">Monooxygenase</keyword>
<protein>
    <submittedName>
        <fullName evidence="11">Cytochrome P450</fullName>
    </submittedName>
</protein>
<evidence type="ECO:0000256" key="1">
    <source>
        <dbReference type="ARBA" id="ARBA00001971"/>
    </source>
</evidence>
<dbReference type="GO" id="GO:0020037">
    <property type="term" value="F:heme binding"/>
    <property type="evidence" value="ECO:0007669"/>
    <property type="project" value="InterPro"/>
</dbReference>
<dbReference type="PRINTS" id="PR00465">
    <property type="entry name" value="EP450IV"/>
</dbReference>
<reference evidence="11" key="1">
    <citation type="journal article" date="2020" name="Stud. Mycol.">
        <title>101 Dothideomycetes genomes: a test case for predicting lifestyles and emergence of pathogens.</title>
        <authorList>
            <person name="Haridas S."/>
            <person name="Albert R."/>
            <person name="Binder M."/>
            <person name="Bloem J."/>
            <person name="Labutti K."/>
            <person name="Salamov A."/>
            <person name="Andreopoulos B."/>
            <person name="Baker S."/>
            <person name="Barry K."/>
            <person name="Bills G."/>
            <person name="Bluhm B."/>
            <person name="Cannon C."/>
            <person name="Castanera R."/>
            <person name="Culley D."/>
            <person name="Daum C."/>
            <person name="Ezra D."/>
            <person name="Gonzalez J."/>
            <person name="Henrissat B."/>
            <person name="Kuo A."/>
            <person name="Liang C."/>
            <person name="Lipzen A."/>
            <person name="Lutzoni F."/>
            <person name="Magnuson J."/>
            <person name="Mondo S."/>
            <person name="Nolan M."/>
            <person name="Ohm R."/>
            <person name="Pangilinan J."/>
            <person name="Park H.-J."/>
            <person name="Ramirez L."/>
            <person name="Alfaro M."/>
            <person name="Sun H."/>
            <person name="Tritt A."/>
            <person name="Yoshinaga Y."/>
            <person name="Zwiers L.-H."/>
            <person name="Turgeon B."/>
            <person name="Goodwin S."/>
            <person name="Spatafora J."/>
            <person name="Crous P."/>
            <person name="Grigoriev I."/>
        </authorList>
    </citation>
    <scope>NUCLEOTIDE SEQUENCE</scope>
    <source>
        <strain evidence="11">CBS 627.86</strain>
    </source>
</reference>
<dbReference type="CDD" id="cd00302">
    <property type="entry name" value="cytochrome_P450"/>
    <property type="match status" value="1"/>
</dbReference>
<dbReference type="Pfam" id="PF00067">
    <property type="entry name" value="p450"/>
    <property type="match status" value="1"/>
</dbReference>
<keyword evidence="5 9" id="KW-0560">Oxidoreductase</keyword>
<evidence type="ECO:0000256" key="7">
    <source>
        <dbReference type="ARBA" id="ARBA00023033"/>
    </source>
</evidence>
<keyword evidence="10" id="KW-0732">Signal</keyword>
<proteinExistence type="inferred from homology"/>
<dbReference type="GO" id="GO:0005506">
    <property type="term" value="F:iron ion binding"/>
    <property type="evidence" value="ECO:0007669"/>
    <property type="project" value="InterPro"/>
</dbReference>
<dbReference type="PANTHER" id="PTHR24286">
    <property type="entry name" value="CYTOCHROME P450 26"/>
    <property type="match status" value="1"/>
</dbReference>
<comment type="similarity">
    <text evidence="2 9">Belongs to the cytochrome P450 family.</text>
</comment>
<feature type="chain" id="PRO_5025332611" evidence="10">
    <location>
        <begin position="21"/>
        <end position="491"/>
    </location>
</feature>
<dbReference type="PROSITE" id="PS00086">
    <property type="entry name" value="CYTOCHROME_P450"/>
    <property type="match status" value="1"/>
</dbReference>
<evidence type="ECO:0000256" key="8">
    <source>
        <dbReference type="PIRSR" id="PIRSR602403-1"/>
    </source>
</evidence>
<name>A0A6A5ZJ07_9PLEO</name>
<evidence type="ECO:0000256" key="3">
    <source>
        <dbReference type="ARBA" id="ARBA00022617"/>
    </source>
</evidence>
<keyword evidence="3 8" id="KW-0349">Heme</keyword>
<dbReference type="SUPFAM" id="SSF48264">
    <property type="entry name" value="Cytochrome P450"/>
    <property type="match status" value="1"/>
</dbReference>
<dbReference type="InterPro" id="IPR036396">
    <property type="entry name" value="Cyt_P450_sf"/>
</dbReference>
<accession>A0A6A5ZJ07</accession>
<evidence type="ECO:0000256" key="9">
    <source>
        <dbReference type="RuleBase" id="RU000461"/>
    </source>
</evidence>
<keyword evidence="6 8" id="KW-0408">Iron</keyword>
<dbReference type="InterPro" id="IPR001128">
    <property type="entry name" value="Cyt_P450"/>
</dbReference>
<evidence type="ECO:0000313" key="12">
    <source>
        <dbReference type="Proteomes" id="UP000799770"/>
    </source>
</evidence>
<feature type="signal peptide" evidence="10">
    <location>
        <begin position="1"/>
        <end position="20"/>
    </location>
</feature>
<dbReference type="GO" id="GO:0016125">
    <property type="term" value="P:sterol metabolic process"/>
    <property type="evidence" value="ECO:0007669"/>
    <property type="project" value="TreeGrafter"/>
</dbReference>
<dbReference type="OrthoDB" id="1055148at2759"/>
<organism evidence="11 12">
    <name type="scientific">Lophiotrema nucula</name>
    <dbReference type="NCBI Taxonomy" id="690887"/>
    <lineage>
        <taxon>Eukaryota</taxon>
        <taxon>Fungi</taxon>
        <taxon>Dikarya</taxon>
        <taxon>Ascomycota</taxon>
        <taxon>Pezizomycotina</taxon>
        <taxon>Dothideomycetes</taxon>
        <taxon>Pleosporomycetidae</taxon>
        <taxon>Pleosporales</taxon>
        <taxon>Lophiotremataceae</taxon>
        <taxon>Lophiotrema</taxon>
    </lineage>
</organism>
<dbReference type="GO" id="GO:0004497">
    <property type="term" value="F:monooxygenase activity"/>
    <property type="evidence" value="ECO:0007669"/>
    <property type="project" value="UniProtKB-KW"/>
</dbReference>
<dbReference type="InterPro" id="IPR017972">
    <property type="entry name" value="Cyt_P450_CS"/>
</dbReference>
<evidence type="ECO:0000256" key="5">
    <source>
        <dbReference type="ARBA" id="ARBA00023002"/>
    </source>
</evidence>
<evidence type="ECO:0000256" key="2">
    <source>
        <dbReference type="ARBA" id="ARBA00010617"/>
    </source>
</evidence>
<comment type="cofactor">
    <cofactor evidence="1 8">
        <name>heme</name>
        <dbReference type="ChEBI" id="CHEBI:30413"/>
    </cofactor>
</comment>
<sequence length="491" mass="55282">MGLTILLASAFLFLAYLSYAPPLHPNAPPFTSDKNLLIGSYGFFTKRWSFFKDSREHSKTGQFSFWLGKNHVVGITGEKARRGFLENRNLDFVSGAPLHGVGPESVPPIHDIYVAPAQGHSYFQRRVLDIMQPEYLTKRLPLVTKDACDYFSSMRKNSSGMINPIGVCYRLVLQQSSRVMCADDIAEAPVLLDSYVNWTTLLLHVSSGHTMCTPWLPSIQHMKRMYGRWGMKRLVTPIVEKRTSAGAHHGEDALQMMVDKGDSKDYMITFFINALFISVAHSGKLAGAVLNMLANHTDWQDTIYGEIQATANKYATNKDLPLDEQLNSFSLEAWESLSSFIEILFKEVLRLHIIFPMVRQNVGSSPVPISGTKYVIPVGSFAAYNTGDAHFDEKLYPNPQTLNPLRFAKEHDKSKKETYAFLGWGNGRHRCVGQRWAKLQQNIIIAYALAMYQWSACDANGQSVGPSDHKTDFDKHSNKLPQGIFLKHVPR</sequence>
<evidence type="ECO:0000256" key="4">
    <source>
        <dbReference type="ARBA" id="ARBA00022723"/>
    </source>
</evidence>
<dbReference type="GO" id="GO:0016705">
    <property type="term" value="F:oxidoreductase activity, acting on paired donors, with incorporation or reduction of molecular oxygen"/>
    <property type="evidence" value="ECO:0007669"/>
    <property type="project" value="InterPro"/>
</dbReference>
<dbReference type="PANTHER" id="PTHR24286:SF24">
    <property type="entry name" value="LANOSTEROL 14-ALPHA DEMETHYLASE"/>
    <property type="match status" value="1"/>
</dbReference>
<dbReference type="Proteomes" id="UP000799770">
    <property type="component" value="Unassembled WGS sequence"/>
</dbReference>
<dbReference type="Gene3D" id="1.10.630.10">
    <property type="entry name" value="Cytochrome P450"/>
    <property type="match status" value="1"/>
</dbReference>
<evidence type="ECO:0000313" key="11">
    <source>
        <dbReference type="EMBL" id="KAF2118823.1"/>
    </source>
</evidence>